<name>A0AAV6JG79_9ERIC</name>
<gene>
    <name evidence="1" type="ORF">RHGRI_019136</name>
</gene>
<evidence type="ECO:0000313" key="2">
    <source>
        <dbReference type="Proteomes" id="UP000823749"/>
    </source>
</evidence>
<evidence type="ECO:0000313" key="1">
    <source>
        <dbReference type="EMBL" id="KAG5538460.1"/>
    </source>
</evidence>
<protein>
    <submittedName>
        <fullName evidence="1">Uncharacterized protein</fullName>
    </submittedName>
</protein>
<comment type="caution">
    <text evidence="1">The sequence shown here is derived from an EMBL/GenBank/DDBJ whole genome shotgun (WGS) entry which is preliminary data.</text>
</comment>
<dbReference type="EMBL" id="JACTNZ010000007">
    <property type="protein sequence ID" value="KAG5538460.1"/>
    <property type="molecule type" value="Genomic_DNA"/>
</dbReference>
<proteinExistence type="predicted"/>
<dbReference type="Proteomes" id="UP000823749">
    <property type="component" value="Chromosome 7"/>
</dbReference>
<accession>A0AAV6JG79</accession>
<keyword evidence="2" id="KW-1185">Reference proteome</keyword>
<reference evidence="1" key="1">
    <citation type="submission" date="2020-08" db="EMBL/GenBank/DDBJ databases">
        <title>Plant Genome Project.</title>
        <authorList>
            <person name="Zhang R.-G."/>
        </authorList>
    </citation>
    <scope>NUCLEOTIDE SEQUENCE</scope>
    <source>
        <strain evidence="1">WSP0</strain>
        <tissue evidence="1">Leaf</tissue>
    </source>
</reference>
<dbReference type="AlphaFoldDB" id="A0AAV6JG79"/>
<sequence length="68" mass="7276">MVIGLPIPIGTILLARINGGPPPLWDDVIGFPGLAVQDAFEAVRLHFSDLLITKILGRIPSLADAFEL</sequence>
<organism evidence="1 2">
    <name type="scientific">Rhododendron griersonianum</name>
    <dbReference type="NCBI Taxonomy" id="479676"/>
    <lineage>
        <taxon>Eukaryota</taxon>
        <taxon>Viridiplantae</taxon>
        <taxon>Streptophyta</taxon>
        <taxon>Embryophyta</taxon>
        <taxon>Tracheophyta</taxon>
        <taxon>Spermatophyta</taxon>
        <taxon>Magnoliopsida</taxon>
        <taxon>eudicotyledons</taxon>
        <taxon>Gunneridae</taxon>
        <taxon>Pentapetalae</taxon>
        <taxon>asterids</taxon>
        <taxon>Ericales</taxon>
        <taxon>Ericaceae</taxon>
        <taxon>Ericoideae</taxon>
        <taxon>Rhodoreae</taxon>
        <taxon>Rhododendron</taxon>
    </lineage>
</organism>